<dbReference type="InParanoid" id="A0A0L0HGS3"/>
<feature type="region of interest" description="Disordered" evidence="1">
    <location>
        <begin position="290"/>
        <end position="325"/>
    </location>
</feature>
<dbReference type="AlphaFoldDB" id="A0A0L0HGS3"/>
<sequence>MAIENGRKKRMPWDTLLSDSEEDHAGLMPTPLGEARSSDREVASDHSQRAENKMETVINKFKTFAEQSSYSPHPALKDDYIGEGESYRSGSNYVPKSSQGGSFGHSNSTNISGRGKTSNIRHTFPTLRGGLTKPVTLDRTKFKRTLQQRARDFEFTAPGPTTVWQNGVPAQDVPQGTKGKSLASVPKGSSKVPQTKKELKARLDSFELSLPGPTQTWIKGKAIPPNPAPTRSEPPHVKDAAPQAAKSIPFSVPHTPQDVSNSSTRSLQAAATDRRTDSSFEVICDARPSRLSRVQSHAVPDKKLANGPTAQNISSEVKQLQQDSSASNLAYADNEGVPPFSNSAATMENPAASLTDLSAATSRMSSTTSHPIVKILPTDNAECANEQPMTGSPVIGGKKGNGVPAHASLWPSWTGIQTVGEQPNWSHQGLRPYAFSAELLPGSWGYPTPYPSAFQFVGTSQGPRPGNNKTQDNGEVQIRVKDRDGKMLTLSLAVDDTDPSATISQFCNDHNIGGYVDLVKRIAEQKLAERKGQ</sequence>
<dbReference type="VEuPathDB" id="FungiDB:SPPG_04606"/>
<keyword evidence="3" id="KW-1185">Reference proteome</keyword>
<feature type="compositionally biased region" description="Polar residues" evidence="1">
    <location>
        <begin position="88"/>
        <end position="121"/>
    </location>
</feature>
<accession>A0A0L0HGS3</accession>
<feature type="compositionally biased region" description="Basic and acidic residues" evidence="1">
    <location>
        <begin position="195"/>
        <end position="205"/>
    </location>
</feature>
<proteinExistence type="predicted"/>
<feature type="region of interest" description="Disordered" evidence="1">
    <location>
        <begin position="68"/>
        <end position="132"/>
    </location>
</feature>
<dbReference type="Proteomes" id="UP000053201">
    <property type="component" value="Unassembled WGS sequence"/>
</dbReference>
<evidence type="ECO:0000313" key="3">
    <source>
        <dbReference type="Proteomes" id="UP000053201"/>
    </source>
</evidence>
<gene>
    <name evidence="2" type="ORF">SPPG_04606</name>
</gene>
<dbReference type="GeneID" id="27688044"/>
<feature type="compositionally biased region" description="Basic and acidic residues" evidence="1">
    <location>
        <begin position="36"/>
        <end position="52"/>
    </location>
</feature>
<evidence type="ECO:0000256" key="1">
    <source>
        <dbReference type="SAM" id="MobiDB-lite"/>
    </source>
</evidence>
<feature type="compositionally biased region" description="Polar residues" evidence="1">
    <location>
        <begin position="257"/>
        <end position="269"/>
    </location>
</feature>
<evidence type="ECO:0000313" key="2">
    <source>
        <dbReference type="EMBL" id="KND00277.1"/>
    </source>
</evidence>
<dbReference type="RefSeq" id="XP_016608316.1">
    <property type="nucleotide sequence ID" value="XM_016752840.1"/>
</dbReference>
<name>A0A0L0HGS3_SPIPD</name>
<dbReference type="EMBL" id="KQ257456">
    <property type="protein sequence ID" value="KND00277.1"/>
    <property type="molecule type" value="Genomic_DNA"/>
</dbReference>
<reference evidence="2 3" key="1">
    <citation type="submission" date="2009-08" db="EMBL/GenBank/DDBJ databases">
        <title>The Genome Sequence of Spizellomyces punctatus strain DAOM BR117.</title>
        <authorList>
            <consortium name="The Broad Institute Genome Sequencing Platform"/>
            <person name="Russ C."/>
            <person name="Cuomo C."/>
            <person name="Shea T."/>
            <person name="Young S.K."/>
            <person name="Zeng Q."/>
            <person name="Koehrsen M."/>
            <person name="Haas B."/>
            <person name="Borodovsky M."/>
            <person name="Guigo R."/>
            <person name="Alvarado L."/>
            <person name="Berlin A."/>
            <person name="Bochicchio J."/>
            <person name="Borenstein D."/>
            <person name="Chapman S."/>
            <person name="Chen Z."/>
            <person name="Engels R."/>
            <person name="Freedman E."/>
            <person name="Gellesch M."/>
            <person name="Goldberg J."/>
            <person name="Griggs A."/>
            <person name="Gujja S."/>
            <person name="Heiman D."/>
            <person name="Hepburn T."/>
            <person name="Howarth C."/>
            <person name="Jen D."/>
            <person name="Larson L."/>
            <person name="Lewis B."/>
            <person name="Mehta T."/>
            <person name="Park D."/>
            <person name="Pearson M."/>
            <person name="Roberts A."/>
            <person name="Saif S."/>
            <person name="Shenoy N."/>
            <person name="Sisk P."/>
            <person name="Stolte C."/>
            <person name="Sykes S."/>
            <person name="Thomson T."/>
            <person name="Walk T."/>
            <person name="White J."/>
            <person name="Yandava C."/>
            <person name="Burger G."/>
            <person name="Gray M.W."/>
            <person name="Holland P.W.H."/>
            <person name="King N."/>
            <person name="Lang F.B.F."/>
            <person name="Roger A.J."/>
            <person name="Ruiz-Trillo I."/>
            <person name="Lander E."/>
            <person name="Nusbaum C."/>
        </authorList>
    </citation>
    <scope>NUCLEOTIDE SEQUENCE [LARGE SCALE GENOMIC DNA]</scope>
    <source>
        <strain evidence="2 3">DAOM BR117</strain>
    </source>
</reference>
<protein>
    <submittedName>
        <fullName evidence="2">Uncharacterized protein</fullName>
    </submittedName>
</protein>
<organism evidence="2 3">
    <name type="scientific">Spizellomyces punctatus (strain DAOM BR117)</name>
    <dbReference type="NCBI Taxonomy" id="645134"/>
    <lineage>
        <taxon>Eukaryota</taxon>
        <taxon>Fungi</taxon>
        <taxon>Fungi incertae sedis</taxon>
        <taxon>Chytridiomycota</taxon>
        <taxon>Chytridiomycota incertae sedis</taxon>
        <taxon>Chytridiomycetes</taxon>
        <taxon>Spizellomycetales</taxon>
        <taxon>Spizellomycetaceae</taxon>
        <taxon>Spizellomyces</taxon>
    </lineage>
</organism>
<feature type="region of interest" description="Disordered" evidence="1">
    <location>
        <begin position="156"/>
        <end position="277"/>
    </location>
</feature>
<feature type="region of interest" description="Disordered" evidence="1">
    <location>
        <begin position="1"/>
        <end position="52"/>
    </location>
</feature>
<feature type="compositionally biased region" description="Polar residues" evidence="1">
    <location>
        <begin position="308"/>
        <end position="325"/>
    </location>
</feature>
<dbReference type="OrthoDB" id="10321543at2759"/>